<evidence type="ECO:0000313" key="2">
    <source>
        <dbReference type="EMBL" id="KIO17640.1"/>
    </source>
</evidence>
<proteinExistence type="predicted"/>
<feature type="compositionally biased region" description="Polar residues" evidence="1">
    <location>
        <begin position="16"/>
        <end position="34"/>
    </location>
</feature>
<gene>
    <name evidence="2" type="ORF">M407DRAFT_12264</name>
</gene>
<sequence length="497" mass="51993">MGKKASALPQIKVGPPSQSRKQSDSTNSNPSTRQVKAPDTKASETATATVERIFGGAKNKFMSKLQASPSGSTATSSAAPASGPTEAVNPSSSARRTPSPPKSSPPNSDSDSESDDEDSISESGGLNDIDGHAFDNLGSDSSSDSESETDANASVAPTPSHANAPSTKAKGKQKERNVSSGSSSKAQSETKSAAPKPKASRNLARFGQIVFVPVVPVVLPGSIIPTLPLPTPHESQNLRQAGLGAIPSPDQSIFAVPSSATNREVKRYFRTILPKPFKAMGKKASFHLMYSHGRTLGGCGTDSPTGFDISTAYRAGKANNLKVLYLAPVEPISEAEIQGWKLDAVVQGIKDRMQGKKRKRSSRDESESENETEESGSADENESEAGDSVGTGGDSIPLADDTADTTTPPRKKIKLDHGPLPSIASHSASSPTSTTATPGPTKTVQANPSRVLRDRNRVSASASNSKSKAKLTDPFNPWYNPSGHDSRTWIPASPSLP</sequence>
<feature type="compositionally biased region" description="Low complexity" evidence="1">
    <location>
        <begin position="67"/>
        <end position="97"/>
    </location>
</feature>
<dbReference type="AlphaFoldDB" id="A0A0C3PSE9"/>
<feature type="compositionally biased region" description="Polar residues" evidence="1">
    <location>
        <begin position="178"/>
        <end position="191"/>
    </location>
</feature>
<feature type="compositionally biased region" description="Acidic residues" evidence="1">
    <location>
        <begin position="110"/>
        <end position="120"/>
    </location>
</feature>
<organism evidence="2 3">
    <name type="scientific">Tulasnella calospora MUT 4182</name>
    <dbReference type="NCBI Taxonomy" id="1051891"/>
    <lineage>
        <taxon>Eukaryota</taxon>
        <taxon>Fungi</taxon>
        <taxon>Dikarya</taxon>
        <taxon>Basidiomycota</taxon>
        <taxon>Agaricomycotina</taxon>
        <taxon>Agaricomycetes</taxon>
        <taxon>Cantharellales</taxon>
        <taxon>Tulasnellaceae</taxon>
        <taxon>Tulasnella</taxon>
    </lineage>
</organism>
<dbReference type="EMBL" id="KN823359">
    <property type="protein sequence ID" value="KIO17640.1"/>
    <property type="molecule type" value="Genomic_DNA"/>
</dbReference>
<dbReference type="HOGENOM" id="CLU_560424_0_0_1"/>
<dbReference type="Proteomes" id="UP000054248">
    <property type="component" value="Unassembled WGS sequence"/>
</dbReference>
<feature type="region of interest" description="Disordered" evidence="1">
    <location>
        <begin position="64"/>
        <end position="199"/>
    </location>
</feature>
<evidence type="ECO:0000313" key="3">
    <source>
        <dbReference type="Proteomes" id="UP000054248"/>
    </source>
</evidence>
<evidence type="ECO:0000256" key="1">
    <source>
        <dbReference type="SAM" id="MobiDB-lite"/>
    </source>
</evidence>
<feature type="compositionally biased region" description="Low complexity" evidence="1">
    <location>
        <begin position="419"/>
        <end position="443"/>
    </location>
</feature>
<keyword evidence="3" id="KW-1185">Reference proteome</keyword>
<accession>A0A0C3PSE9</accession>
<dbReference type="OrthoDB" id="3241684at2759"/>
<feature type="region of interest" description="Disordered" evidence="1">
    <location>
        <begin position="351"/>
        <end position="497"/>
    </location>
</feature>
<reference evidence="2 3" key="1">
    <citation type="submission" date="2014-04" db="EMBL/GenBank/DDBJ databases">
        <authorList>
            <consortium name="DOE Joint Genome Institute"/>
            <person name="Kuo A."/>
            <person name="Girlanda M."/>
            <person name="Perotto S."/>
            <person name="Kohler A."/>
            <person name="Nagy L.G."/>
            <person name="Floudas D."/>
            <person name="Copeland A."/>
            <person name="Barry K.W."/>
            <person name="Cichocki N."/>
            <person name="Veneault-Fourrey C."/>
            <person name="LaButti K."/>
            <person name="Lindquist E.A."/>
            <person name="Lipzen A."/>
            <person name="Lundell T."/>
            <person name="Morin E."/>
            <person name="Murat C."/>
            <person name="Sun H."/>
            <person name="Tunlid A."/>
            <person name="Henrissat B."/>
            <person name="Grigoriev I.V."/>
            <person name="Hibbett D.S."/>
            <person name="Martin F."/>
            <person name="Nordberg H.P."/>
            <person name="Cantor M.N."/>
            <person name="Hua S.X."/>
        </authorList>
    </citation>
    <scope>NUCLEOTIDE SEQUENCE [LARGE SCALE GENOMIC DNA]</scope>
    <source>
        <strain evidence="2 3">MUT 4182</strain>
    </source>
</reference>
<protein>
    <submittedName>
        <fullName evidence="2">Uncharacterized protein</fullName>
    </submittedName>
</protein>
<feature type="compositionally biased region" description="Acidic residues" evidence="1">
    <location>
        <begin position="366"/>
        <end position="385"/>
    </location>
</feature>
<reference evidence="3" key="2">
    <citation type="submission" date="2015-01" db="EMBL/GenBank/DDBJ databases">
        <title>Evolutionary Origins and Diversification of the Mycorrhizal Mutualists.</title>
        <authorList>
            <consortium name="DOE Joint Genome Institute"/>
            <consortium name="Mycorrhizal Genomics Consortium"/>
            <person name="Kohler A."/>
            <person name="Kuo A."/>
            <person name="Nagy L.G."/>
            <person name="Floudas D."/>
            <person name="Copeland A."/>
            <person name="Barry K.W."/>
            <person name="Cichocki N."/>
            <person name="Veneault-Fourrey C."/>
            <person name="LaButti K."/>
            <person name="Lindquist E.A."/>
            <person name="Lipzen A."/>
            <person name="Lundell T."/>
            <person name="Morin E."/>
            <person name="Murat C."/>
            <person name="Riley R."/>
            <person name="Ohm R."/>
            <person name="Sun H."/>
            <person name="Tunlid A."/>
            <person name="Henrissat B."/>
            <person name="Grigoriev I.V."/>
            <person name="Hibbett D.S."/>
            <person name="Martin F."/>
        </authorList>
    </citation>
    <scope>NUCLEOTIDE SEQUENCE [LARGE SCALE GENOMIC DNA]</scope>
    <source>
        <strain evidence="3">MUT 4182</strain>
    </source>
</reference>
<name>A0A0C3PSE9_9AGAM</name>
<feature type="compositionally biased region" description="Polar residues" evidence="1">
    <location>
        <begin position="150"/>
        <end position="166"/>
    </location>
</feature>
<feature type="region of interest" description="Disordered" evidence="1">
    <location>
        <begin position="1"/>
        <end position="49"/>
    </location>
</feature>